<proteinExistence type="predicted"/>
<gene>
    <name evidence="2" type="ORF">GCM10010412_099740</name>
</gene>
<sequence>MERLQGAHQRNLPAQRRPQDILADTGGTDLGTDLDMPNLIPNVATTDATVPDTAMTETIHQHLDRRGLLPAEHYMDAGYSSAELVAAAAGSTR</sequence>
<evidence type="ECO:0000256" key="1">
    <source>
        <dbReference type="SAM" id="MobiDB-lite"/>
    </source>
</evidence>
<reference evidence="2 3" key="1">
    <citation type="journal article" date="2019" name="Int. J. Syst. Evol. Microbiol.">
        <title>The Global Catalogue of Microorganisms (GCM) 10K type strain sequencing project: providing services to taxonomists for standard genome sequencing and annotation.</title>
        <authorList>
            <consortium name="The Broad Institute Genomics Platform"/>
            <consortium name="The Broad Institute Genome Sequencing Center for Infectious Disease"/>
            <person name="Wu L."/>
            <person name="Ma J."/>
        </authorList>
    </citation>
    <scope>NUCLEOTIDE SEQUENCE [LARGE SCALE GENOMIC DNA]</scope>
    <source>
        <strain evidence="2 3">JCM 6835</strain>
    </source>
</reference>
<organism evidence="2 3">
    <name type="scientific">Nonomuraea recticatena</name>
    <dbReference type="NCBI Taxonomy" id="46178"/>
    <lineage>
        <taxon>Bacteria</taxon>
        <taxon>Bacillati</taxon>
        <taxon>Actinomycetota</taxon>
        <taxon>Actinomycetes</taxon>
        <taxon>Streptosporangiales</taxon>
        <taxon>Streptosporangiaceae</taxon>
        <taxon>Nonomuraea</taxon>
    </lineage>
</organism>
<dbReference type="EMBL" id="BAAATE010000072">
    <property type="protein sequence ID" value="GAA2701830.1"/>
    <property type="molecule type" value="Genomic_DNA"/>
</dbReference>
<name>A0ABN3TEM6_9ACTN</name>
<feature type="compositionally biased region" description="Low complexity" evidence="1">
    <location>
        <begin position="20"/>
        <end position="35"/>
    </location>
</feature>
<keyword evidence="3" id="KW-1185">Reference proteome</keyword>
<dbReference type="Proteomes" id="UP001501666">
    <property type="component" value="Unassembled WGS sequence"/>
</dbReference>
<feature type="region of interest" description="Disordered" evidence="1">
    <location>
        <begin position="1"/>
        <end position="35"/>
    </location>
</feature>
<evidence type="ECO:0008006" key="4">
    <source>
        <dbReference type="Google" id="ProtNLM"/>
    </source>
</evidence>
<protein>
    <recommendedName>
        <fullName evidence="4">Transposase</fullName>
    </recommendedName>
</protein>
<accession>A0ABN3TEM6</accession>
<evidence type="ECO:0000313" key="2">
    <source>
        <dbReference type="EMBL" id="GAA2701830.1"/>
    </source>
</evidence>
<comment type="caution">
    <text evidence="2">The sequence shown here is derived from an EMBL/GenBank/DDBJ whole genome shotgun (WGS) entry which is preliminary data.</text>
</comment>
<evidence type="ECO:0000313" key="3">
    <source>
        <dbReference type="Proteomes" id="UP001501666"/>
    </source>
</evidence>